<accession>A0A0D0ITF7</accession>
<organism evidence="4 5">
    <name type="scientific">Leucobacter komagatae</name>
    <dbReference type="NCBI Taxonomy" id="55969"/>
    <lineage>
        <taxon>Bacteria</taxon>
        <taxon>Bacillati</taxon>
        <taxon>Actinomycetota</taxon>
        <taxon>Actinomycetes</taxon>
        <taxon>Micrococcales</taxon>
        <taxon>Microbacteriaceae</taxon>
        <taxon>Leucobacter</taxon>
    </lineage>
</organism>
<proteinExistence type="predicted"/>
<dbReference type="GO" id="GO:0016747">
    <property type="term" value="F:acyltransferase activity, transferring groups other than amino-acyl groups"/>
    <property type="evidence" value="ECO:0007669"/>
    <property type="project" value="InterPro"/>
</dbReference>
<dbReference type="AlphaFoldDB" id="A0A0D0ITF7"/>
<feature type="domain" description="N-acetyltransferase" evidence="3">
    <location>
        <begin position="7"/>
        <end position="170"/>
    </location>
</feature>
<evidence type="ECO:0000256" key="1">
    <source>
        <dbReference type="ARBA" id="ARBA00022679"/>
    </source>
</evidence>
<evidence type="ECO:0000256" key="2">
    <source>
        <dbReference type="ARBA" id="ARBA00023315"/>
    </source>
</evidence>
<protein>
    <recommendedName>
        <fullName evidence="3">N-acetyltransferase domain-containing protein</fullName>
    </recommendedName>
</protein>
<dbReference type="InterPro" id="IPR000182">
    <property type="entry name" value="GNAT_dom"/>
</dbReference>
<dbReference type="Pfam" id="PF00583">
    <property type="entry name" value="Acetyltransf_1"/>
    <property type="match status" value="1"/>
</dbReference>
<dbReference type="InterPro" id="IPR050832">
    <property type="entry name" value="Bact_Acetyltransf"/>
</dbReference>
<dbReference type="CDD" id="cd04301">
    <property type="entry name" value="NAT_SF"/>
    <property type="match status" value="1"/>
</dbReference>
<evidence type="ECO:0000259" key="3">
    <source>
        <dbReference type="PROSITE" id="PS51186"/>
    </source>
</evidence>
<comment type="caution">
    <text evidence="4">The sequence shown here is derived from an EMBL/GenBank/DDBJ whole genome shotgun (WGS) entry which is preliminary data.</text>
</comment>
<dbReference type="PANTHER" id="PTHR43877">
    <property type="entry name" value="AMINOALKYLPHOSPHONATE N-ACETYLTRANSFERASE-RELATED-RELATED"/>
    <property type="match status" value="1"/>
</dbReference>
<keyword evidence="5" id="KW-1185">Reference proteome</keyword>
<sequence>MQERSDVRVRLIRETEIAAVSALVLAAYRDDYPHLDESYLADIADVAARVELHQVWVAEDTETGELLGTVTTPRPGEQLTGVARADDMDIRLLGVAQTARGRGIGAVLTLHSLRLARIRGAGQLVLETSPMMEAAWRLYDRLGFQRLPERDRVITRQDGSELRLMSYGLSSLV</sequence>
<gene>
    <name evidence="4" type="ORF">SD72_07435</name>
</gene>
<keyword evidence="2" id="KW-0012">Acyltransferase</keyword>
<dbReference type="InterPro" id="IPR016181">
    <property type="entry name" value="Acyl_CoA_acyltransferase"/>
</dbReference>
<dbReference type="EMBL" id="JXSQ01000007">
    <property type="protein sequence ID" value="KIP52798.1"/>
    <property type="molecule type" value="Genomic_DNA"/>
</dbReference>
<name>A0A0D0ITF7_9MICO</name>
<dbReference type="Proteomes" id="UP000032120">
    <property type="component" value="Unassembled WGS sequence"/>
</dbReference>
<dbReference type="PANTHER" id="PTHR43877:SF2">
    <property type="entry name" value="AMINOALKYLPHOSPHONATE N-ACETYLTRANSFERASE-RELATED"/>
    <property type="match status" value="1"/>
</dbReference>
<reference evidence="4 5" key="1">
    <citation type="submission" date="2015-01" db="EMBL/GenBank/DDBJ databases">
        <title>Draft genome sequence of Leucobacter komagatae strain VKM ST2845.</title>
        <authorList>
            <person name="Karlyshev A.V."/>
            <person name="Kudryashova E.B."/>
        </authorList>
    </citation>
    <scope>NUCLEOTIDE SEQUENCE [LARGE SCALE GENOMIC DNA]</scope>
    <source>
        <strain evidence="4 5">VKM ST2845</strain>
    </source>
</reference>
<evidence type="ECO:0000313" key="4">
    <source>
        <dbReference type="EMBL" id="KIP52798.1"/>
    </source>
</evidence>
<dbReference type="SUPFAM" id="SSF55729">
    <property type="entry name" value="Acyl-CoA N-acyltransferases (Nat)"/>
    <property type="match status" value="1"/>
</dbReference>
<evidence type="ECO:0000313" key="5">
    <source>
        <dbReference type="Proteomes" id="UP000032120"/>
    </source>
</evidence>
<dbReference type="PROSITE" id="PS51186">
    <property type="entry name" value="GNAT"/>
    <property type="match status" value="1"/>
</dbReference>
<keyword evidence="1" id="KW-0808">Transferase</keyword>
<dbReference type="Gene3D" id="3.40.630.30">
    <property type="match status" value="1"/>
</dbReference>